<dbReference type="RefSeq" id="XP_003175867.1">
    <property type="nucleotide sequence ID" value="XM_003175819.1"/>
</dbReference>
<evidence type="ECO:0000256" key="1">
    <source>
        <dbReference type="SAM" id="MobiDB-lite"/>
    </source>
</evidence>
<evidence type="ECO:0000313" key="3">
    <source>
        <dbReference type="EMBL" id="EFR00385.1"/>
    </source>
</evidence>
<feature type="compositionally biased region" description="Polar residues" evidence="1">
    <location>
        <begin position="557"/>
        <end position="579"/>
    </location>
</feature>
<dbReference type="Proteomes" id="UP000002669">
    <property type="component" value="Unassembled WGS sequence"/>
</dbReference>
<dbReference type="HOGENOM" id="CLU_006240_2_0_1"/>
<dbReference type="Gene3D" id="1.20.58.2130">
    <property type="match status" value="1"/>
</dbReference>
<gene>
    <name evidence="3" type="ORF">MGYG_03389</name>
</gene>
<dbReference type="InterPro" id="IPR042511">
    <property type="entry name" value="Sld3"/>
</dbReference>
<dbReference type="InterPro" id="IPR013948">
    <property type="entry name" value="DNA_replication_reg_Sld3_C"/>
</dbReference>
<feature type="region of interest" description="Disordered" evidence="1">
    <location>
        <begin position="499"/>
        <end position="518"/>
    </location>
</feature>
<sequence>MATCLPLLTTSKVTSTDSLDDNHAFFPPSKRLKLDHGSDEAVCKTSLAQFTINPCSTSLSGKPHNLYPITLIPRSQVPLSWLDTCPSPSRSIRPGSLFTANIPALEHGLSGENASTVLAAAISDTAGRHCDEIPKTYYVVERVKRCIYAICPLRSEIREADLVVASKCGGSPEEFASFQLSTDPFTDGLEFATIPDIDLFQEMPAHRQAVSFAFGDVPLEGPGSGQVDRPGSRPNTMCRSPAVATEEPPKEGDSVELGINLPAEYFADSQNFSQSNAVNNADDMLSTLKVQYLEALYISKTSVAYFAKGPLTRARAAFQNSDDVPSMRPMVLYHYYRSCIIPMKKMDAKYRDSLPKIVADINPSLSDGDEAAPAKKRRKSKKKTIGKDGLYAGEEEFISRWWKSTYEINSSVEKSALENQRKRLIEDMRMRETQLQILLILEVMLLEGSVGSLAELDDGNTEKPKKSSKKTQSMATALELLLDRLCIWHTVSAHGLSIDMPGDSSKAATGPGKPNNDKLRDFCTEVIIPFYSARLPEQCQIINRKLGGPAMSPVRPSRSNQKRSTNQLSKSTKGSQSKRTLQRVRTDEKIPVRAKVPSLARNNTAPATAEVRRESNDQLSFSASTSGRGGIQKPKRVNNREVDLEAVAKQHESKLKRMSLLVDQKRELDAAINTLRKPNRELAVKDFVESAEKRSASSTASHPRKQKNPTRNPFGQGVQVMATPKGSRNKDCGFGDLPSLPKTWRQSRPTVMASPLPDPDTQVVPSSSIRPSNSTMLSKSQPILSFSRTEDLVYETPSKPSSNGLKRSATSNPAESGIETELSPILARKLSPCSFNTRSLKFDLNTSAHSTTEVDETPPRPKQMMFVSEPTVPRRVDFMTVPRRVDFMQPRTPAKGSGQHVIPVTTPLHQRAGDDANKTINETPEKSIYERLGWNNDDDDDDELAFF</sequence>
<organism evidence="4">
    <name type="scientific">Arthroderma gypseum (strain ATCC MYA-4604 / CBS 118893)</name>
    <name type="common">Microsporum gypseum</name>
    <dbReference type="NCBI Taxonomy" id="535722"/>
    <lineage>
        <taxon>Eukaryota</taxon>
        <taxon>Fungi</taxon>
        <taxon>Dikarya</taxon>
        <taxon>Ascomycota</taxon>
        <taxon>Pezizomycotina</taxon>
        <taxon>Eurotiomycetes</taxon>
        <taxon>Eurotiomycetidae</taxon>
        <taxon>Onygenales</taxon>
        <taxon>Arthrodermataceae</taxon>
        <taxon>Nannizzia</taxon>
    </lineage>
</organism>
<dbReference type="InParanoid" id="E4UND5"/>
<name>E4UND5_ARTGP</name>
<dbReference type="OMA" id="IYEQLGW"/>
<dbReference type="OrthoDB" id="15567at2759"/>
<feature type="compositionally biased region" description="Polar residues" evidence="1">
    <location>
        <begin position="617"/>
        <end position="626"/>
    </location>
</feature>
<dbReference type="STRING" id="535722.E4UND5"/>
<evidence type="ECO:0000259" key="2">
    <source>
        <dbReference type="Pfam" id="PF08639"/>
    </source>
</evidence>
<dbReference type="GO" id="GO:0031261">
    <property type="term" value="C:DNA replication preinitiation complex"/>
    <property type="evidence" value="ECO:0007669"/>
    <property type="project" value="TreeGrafter"/>
</dbReference>
<feature type="region of interest" description="Disordered" evidence="1">
    <location>
        <begin position="693"/>
        <end position="780"/>
    </location>
</feature>
<feature type="region of interest" description="Disordered" evidence="1">
    <location>
        <begin position="222"/>
        <end position="254"/>
    </location>
</feature>
<dbReference type="EMBL" id="DS989823">
    <property type="protein sequence ID" value="EFR00385.1"/>
    <property type="molecule type" value="Genomic_DNA"/>
</dbReference>
<feature type="region of interest" description="Disordered" evidence="1">
    <location>
        <begin position="794"/>
        <end position="817"/>
    </location>
</feature>
<dbReference type="GeneID" id="10031178"/>
<feature type="domain" description="DNA replication regulator Sld3 C-terminal" evidence="2">
    <location>
        <begin position="283"/>
        <end position="799"/>
    </location>
</feature>
<evidence type="ECO:0000313" key="4">
    <source>
        <dbReference type="Proteomes" id="UP000002669"/>
    </source>
</evidence>
<dbReference type="eggNOG" id="ENOG502S01X">
    <property type="taxonomic scope" value="Eukaryota"/>
</dbReference>
<keyword evidence="4" id="KW-1185">Reference proteome</keyword>
<proteinExistence type="predicted"/>
<feature type="region of interest" description="Disordered" evidence="1">
    <location>
        <begin position="547"/>
        <end position="586"/>
    </location>
</feature>
<feature type="compositionally biased region" description="Polar residues" evidence="1">
    <location>
        <begin position="798"/>
        <end position="814"/>
    </location>
</feature>
<feature type="compositionally biased region" description="Polar residues" evidence="1">
    <location>
        <begin position="763"/>
        <end position="780"/>
    </location>
</feature>
<dbReference type="AlphaFoldDB" id="E4UND5"/>
<dbReference type="VEuPathDB" id="FungiDB:MGYG_03389"/>
<dbReference type="PANTHER" id="PTHR28067:SF1">
    <property type="entry name" value="DNA REPLICATION REGULATOR SLD3"/>
    <property type="match status" value="1"/>
</dbReference>
<protein>
    <recommendedName>
        <fullName evidence="2">DNA replication regulator Sld3 C-terminal domain-containing protein</fullName>
    </recommendedName>
</protein>
<reference evidence="4" key="1">
    <citation type="journal article" date="2012" name="MBio">
        <title>Comparative genome analysis of Trichophyton rubrum and related dermatophytes reveals candidate genes involved in infection.</title>
        <authorList>
            <person name="Martinez D.A."/>
            <person name="Oliver B.G."/>
            <person name="Graeser Y."/>
            <person name="Goldberg J.M."/>
            <person name="Li W."/>
            <person name="Martinez-Rossi N.M."/>
            <person name="Monod M."/>
            <person name="Shelest E."/>
            <person name="Barton R.C."/>
            <person name="Birch E."/>
            <person name="Brakhage A.A."/>
            <person name="Chen Z."/>
            <person name="Gurr S.J."/>
            <person name="Heiman D."/>
            <person name="Heitman J."/>
            <person name="Kosti I."/>
            <person name="Rossi A."/>
            <person name="Saif S."/>
            <person name="Samalova M."/>
            <person name="Saunders C.W."/>
            <person name="Shea T."/>
            <person name="Summerbell R.C."/>
            <person name="Xu J."/>
            <person name="Young S."/>
            <person name="Zeng Q."/>
            <person name="Birren B.W."/>
            <person name="Cuomo C.A."/>
            <person name="White T.C."/>
        </authorList>
    </citation>
    <scope>NUCLEOTIDE SEQUENCE [LARGE SCALE GENOMIC DNA]</scope>
    <source>
        <strain evidence="4">ATCC MYA-4604 / CBS 118893</strain>
    </source>
</reference>
<feature type="region of interest" description="Disordered" evidence="1">
    <location>
        <begin position="602"/>
        <end position="635"/>
    </location>
</feature>
<dbReference type="GO" id="GO:0006270">
    <property type="term" value="P:DNA replication initiation"/>
    <property type="evidence" value="ECO:0007669"/>
    <property type="project" value="InterPro"/>
</dbReference>
<accession>E4UND5</accession>
<dbReference type="Pfam" id="PF08639">
    <property type="entry name" value="Sld3_STD"/>
    <property type="match status" value="1"/>
</dbReference>
<dbReference type="PANTHER" id="PTHR28067">
    <property type="entry name" value="DNA REPLICATION REGULATOR SLD3"/>
    <property type="match status" value="1"/>
</dbReference>